<proteinExistence type="predicted"/>
<feature type="domain" description="YCII-related" evidence="1">
    <location>
        <begin position="3"/>
        <end position="81"/>
    </location>
</feature>
<dbReference type="InterPro" id="IPR005545">
    <property type="entry name" value="YCII"/>
</dbReference>
<dbReference type="EMBL" id="CABL01000019">
    <property type="protein sequence ID" value="CBH76444.1"/>
    <property type="molecule type" value="Genomic_DNA"/>
</dbReference>
<dbReference type="InterPro" id="IPR011008">
    <property type="entry name" value="Dimeric_a/b-barrel"/>
</dbReference>
<name>E6PJ02_9ZZZZ</name>
<gene>
    <name evidence="2" type="ORF">CARN1_0924</name>
</gene>
<evidence type="ECO:0000259" key="1">
    <source>
        <dbReference type="Pfam" id="PF03795"/>
    </source>
</evidence>
<protein>
    <submittedName>
        <fullName evidence="2">YCII-related</fullName>
    </submittedName>
</protein>
<reference evidence="2" key="1">
    <citation type="submission" date="2009-10" db="EMBL/GenBank/DDBJ databases">
        <title>Diversity of trophic interactions inside an arsenic-rich microbial ecosystem.</title>
        <authorList>
            <person name="Bertin P.N."/>
            <person name="Heinrich-Salmeron A."/>
            <person name="Pelletier E."/>
            <person name="Goulhen-Chollet F."/>
            <person name="Arsene-Ploetze F."/>
            <person name="Gallien S."/>
            <person name="Calteau A."/>
            <person name="Vallenet D."/>
            <person name="Casiot C."/>
            <person name="Chane-Woon-Ming B."/>
            <person name="Giloteaux L."/>
            <person name="Barakat M."/>
            <person name="Bonnefoy V."/>
            <person name="Bruneel O."/>
            <person name="Chandler M."/>
            <person name="Cleiss J."/>
            <person name="Duran R."/>
            <person name="Elbaz-Poulichet F."/>
            <person name="Fonknechten N."/>
            <person name="Lauga B."/>
            <person name="Mornico D."/>
            <person name="Ortet P."/>
            <person name="Schaeffer C."/>
            <person name="Siguier P."/>
            <person name="Alexander Thil Smith A."/>
            <person name="Van Dorsselaer A."/>
            <person name="Weissenbach J."/>
            <person name="Medigue C."/>
            <person name="Le Paslier D."/>
        </authorList>
    </citation>
    <scope>NUCLEOTIDE SEQUENCE</scope>
</reference>
<dbReference type="Pfam" id="PF03795">
    <property type="entry name" value="YCII"/>
    <property type="match status" value="1"/>
</dbReference>
<comment type="caution">
    <text evidence="2">The sequence shown here is derived from an EMBL/GenBank/DDBJ whole genome shotgun (WGS) entry which is preliminary data.</text>
</comment>
<organism evidence="2">
    <name type="scientific">mine drainage metagenome</name>
    <dbReference type="NCBI Taxonomy" id="410659"/>
    <lineage>
        <taxon>unclassified sequences</taxon>
        <taxon>metagenomes</taxon>
        <taxon>ecological metagenomes</taxon>
    </lineage>
</organism>
<dbReference type="PANTHER" id="PTHR37828">
    <property type="entry name" value="GSR2449 PROTEIN"/>
    <property type="match status" value="1"/>
</dbReference>
<dbReference type="Gene3D" id="3.30.70.1060">
    <property type="entry name" value="Dimeric alpha+beta barrel"/>
    <property type="match status" value="1"/>
</dbReference>
<accession>E6PJ02</accession>
<dbReference type="SUPFAM" id="SSF54909">
    <property type="entry name" value="Dimeric alpha+beta barrel"/>
    <property type="match status" value="1"/>
</dbReference>
<evidence type="ECO:0000313" key="2">
    <source>
        <dbReference type="EMBL" id="CBH76444.1"/>
    </source>
</evidence>
<dbReference type="AlphaFoldDB" id="E6PJ02"/>
<sequence length="97" mass="10994">MYLLLSRYLKPLAEVDRHVVAHRAFLDRYYASGDLIVSGPMEPREGGVIIANSMPREKLDAMLAEDPFLREGVSEYRVIEFHAARRHAALAELVALQ</sequence>
<dbReference type="PANTHER" id="PTHR37828:SF1">
    <property type="entry name" value="YCII-RELATED DOMAIN-CONTAINING PROTEIN"/>
    <property type="match status" value="1"/>
</dbReference>